<evidence type="ECO:0000256" key="2">
    <source>
        <dbReference type="ARBA" id="ARBA00022692"/>
    </source>
</evidence>
<name>A0AAN8Q342_PATCE</name>
<dbReference type="AlphaFoldDB" id="A0AAN8Q342"/>
<feature type="transmembrane region" description="Helical" evidence="6">
    <location>
        <begin position="108"/>
        <end position="125"/>
    </location>
</feature>
<evidence type="ECO:0000256" key="6">
    <source>
        <dbReference type="SAM" id="Phobius"/>
    </source>
</evidence>
<accession>A0AAN8Q342</accession>
<dbReference type="Gene3D" id="1.20.1280.290">
    <property type="match status" value="1"/>
</dbReference>
<feature type="transmembrane region" description="Helical" evidence="6">
    <location>
        <begin position="6"/>
        <end position="35"/>
    </location>
</feature>
<proteinExistence type="predicted"/>
<keyword evidence="4 5" id="KW-0472">Membrane</keyword>
<comment type="caution">
    <text evidence="7">The sequence shown here is derived from an EMBL/GenBank/DDBJ whole genome shotgun (WGS) entry which is preliminary data.</text>
</comment>
<dbReference type="GO" id="GO:0016020">
    <property type="term" value="C:membrane"/>
    <property type="evidence" value="ECO:0007669"/>
    <property type="project" value="UniProtKB-SubCell"/>
</dbReference>
<dbReference type="Pfam" id="PF04193">
    <property type="entry name" value="PQ-loop"/>
    <property type="match status" value="1"/>
</dbReference>
<feature type="transmembrane region" description="Helical" evidence="6">
    <location>
        <begin position="47"/>
        <end position="64"/>
    </location>
</feature>
<dbReference type="PANTHER" id="PTHR12226">
    <property type="entry name" value="MANNOSE-P-DOLICHOL UTILIZATION DEFECT 1 LEC35 -RELATED"/>
    <property type="match status" value="1"/>
</dbReference>
<gene>
    <name evidence="7" type="ORF">SNE40_001087</name>
</gene>
<evidence type="ECO:0000313" key="7">
    <source>
        <dbReference type="EMBL" id="KAK6195717.1"/>
    </source>
</evidence>
<evidence type="ECO:0000256" key="1">
    <source>
        <dbReference type="ARBA" id="ARBA00004141"/>
    </source>
</evidence>
<reference evidence="7 8" key="1">
    <citation type="submission" date="2024-01" db="EMBL/GenBank/DDBJ databases">
        <title>The genome of the rayed Mediterranean limpet Patella caerulea (Linnaeus, 1758).</title>
        <authorList>
            <person name="Anh-Thu Weber A."/>
            <person name="Halstead-Nussloch G."/>
        </authorList>
    </citation>
    <scope>NUCLEOTIDE SEQUENCE [LARGE SCALE GENOMIC DNA]</scope>
    <source>
        <strain evidence="7">AATW-2023a</strain>
        <tissue evidence="7">Whole specimen</tissue>
    </source>
</reference>
<keyword evidence="8" id="KW-1185">Reference proteome</keyword>
<evidence type="ECO:0000256" key="5">
    <source>
        <dbReference type="PIRNR" id="PIRNR023381"/>
    </source>
</evidence>
<keyword evidence="3 5" id="KW-1133">Transmembrane helix</keyword>
<dbReference type="EMBL" id="JAZGQO010000001">
    <property type="protein sequence ID" value="KAK6195717.1"/>
    <property type="molecule type" value="Genomic_DNA"/>
</dbReference>
<sequence length="245" mass="27740">MIMLLHAIGLIPGIIPMVFMYHSCSLISTYGIFLLTDECLLKLFSKILGYALIVLVATIQWPQILRVLSKRSGEGISTLSVILMLQASSTSVAYNLQKHFPLSTWGESILLMAQYLILSCLLLLYNKRPTFMLGFLFLYVPFMLILLLPLVPPQGIIFMKALNLPIVTVSKIVQIYTNYKHKGAGEVSITTTLLVNLRAFGRLTTTAIETKDLLLVLNYSQNCLWNTILSCQTVYYKRRRKLKNK</sequence>
<dbReference type="InterPro" id="IPR016817">
    <property type="entry name" value="MannP-dilichol_defect-1"/>
</dbReference>
<dbReference type="PIRSF" id="PIRSF023381">
    <property type="entry name" value="MannP-dilichol_defect-1p"/>
    <property type="match status" value="1"/>
</dbReference>
<organism evidence="7 8">
    <name type="scientific">Patella caerulea</name>
    <name type="common">Rayed Mediterranean limpet</name>
    <dbReference type="NCBI Taxonomy" id="87958"/>
    <lineage>
        <taxon>Eukaryota</taxon>
        <taxon>Metazoa</taxon>
        <taxon>Spiralia</taxon>
        <taxon>Lophotrochozoa</taxon>
        <taxon>Mollusca</taxon>
        <taxon>Gastropoda</taxon>
        <taxon>Patellogastropoda</taxon>
        <taxon>Patelloidea</taxon>
        <taxon>Patellidae</taxon>
        <taxon>Patella</taxon>
    </lineage>
</organism>
<evidence type="ECO:0000313" key="8">
    <source>
        <dbReference type="Proteomes" id="UP001347796"/>
    </source>
</evidence>
<dbReference type="Proteomes" id="UP001347796">
    <property type="component" value="Unassembled WGS sequence"/>
</dbReference>
<dbReference type="PANTHER" id="PTHR12226:SF3">
    <property type="entry name" value="SOLUTE CARRIER FAMILY 66 MEMBER 3"/>
    <property type="match status" value="1"/>
</dbReference>
<feature type="transmembrane region" description="Helical" evidence="6">
    <location>
        <begin position="131"/>
        <end position="151"/>
    </location>
</feature>
<evidence type="ECO:0000256" key="3">
    <source>
        <dbReference type="ARBA" id="ARBA00022989"/>
    </source>
</evidence>
<keyword evidence="2 5" id="KW-0812">Transmembrane</keyword>
<evidence type="ECO:0000256" key="4">
    <source>
        <dbReference type="ARBA" id="ARBA00023136"/>
    </source>
</evidence>
<comment type="subcellular location">
    <subcellularLocation>
        <location evidence="1 5">Membrane</location>
        <topology evidence="1 5">Multi-pass membrane protein</topology>
    </subcellularLocation>
</comment>
<dbReference type="InterPro" id="IPR006603">
    <property type="entry name" value="PQ-loop_rpt"/>
</dbReference>
<protein>
    <recommendedName>
        <fullName evidence="5">Solute carrier family 66 member 3</fullName>
    </recommendedName>
</protein>